<comment type="caution">
    <text evidence="2">The sequence shown here is derived from an EMBL/GenBank/DDBJ whole genome shotgun (WGS) entry which is preliminary data.</text>
</comment>
<evidence type="ECO:0000313" key="3">
    <source>
        <dbReference type="Proteomes" id="UP001489004"/>
    </source>
</evidence>
<feature type="compositionally biased region" description="Basic and acidic residues" evidence="1">
    <location>
        <begin position="882"/>
        <end position="895"/>
    </location>
</feature>
<organism evidence="2 3">
    <name type="scientific">[Myrmecia] bisecta</name>
    <dbReference type="NCBI Taxonomy" id="41462"/>
    <lineage>
        <taxon>Eukaryota</taxon>
        <taxon>Viridiplantae</taxon>
        <taxon>Chlorophyta</taxon>
        <taxon>core chlorophytes</taxon>
        <taxon>Trebouxiophyceae</taxon>
        <taxon>Trebouxiales</taxon>
        <taxon>Trebouxiaceae</taxon>
        <taxon>Myrmecia</taxon>
    </lineage>
</organism>
<reference evidence="2 3" key="1">
    <citation type="journal article" date="2024" name="Nat. Commun.">
        <title>Phylogenomics reveals the evolutionary origins of lichenization in chlorophyte algae.</title>
        <authorList>
            <person name="Puginier C."/>
            <person name="Libourel C."/>
            <person name="Otte J."/>
            <person name="Skaloud P."/>
            <person name="Haon M."/>
            <person name="Grisel S."/>
            <person name="Petersen M."/>
            <person name="Berrin J.G."/>
            <person name="Delaux P.M."/>
            <person name="Dal Grande F."/>
            <person name="Keller J."/>
        </authorList>
    </citation>
    <scope>NUCLEOTIDE SEQUENCE [LARGE SCALE GENOMIC DNA]</scope>
    <source>
        <strain evidence="2 3">SAG 2043</strain>
    </source>
</reference>
<proteinExistence type="predicted"/>
<feature type="region of interest" description="Disordered" evidence="1">
    <location>
        <begin position="945"/>
        <end position="982"/>
    </location>
</feature>
<feature type="compositionally biased region" description="Polar residues" evidence="1">
    <location>
        <begin position="898"/>
        <end position="908"/>
    </location>
</feature>
<dbReference type="Proteomes" id="UP001489004">
    <property type="component" value="Unassembled WGS sequence"/>
</dbReference>
<feature type="region of interest" description="Disordered" evidence="1">
    <location>
        <begin position="386"/>
        <end position="417"/>
    </location>
</feature>
<protein>
    <submittedName>
        <fullName evidence="2">Uncharacterized protein</fullName>
    </submittedName>
</protein>
<feature type="region of interest" description="Disordered" evidence="1">
    <location>
        <begin position="870"/>
        <end position="908"/>
    </location>
</feature>
<feature type="compositionally biased region" description="Low complexity" evidence="1">
    <location>
        <begin position="388"/>
        <end position="406"/>
    </location>
</feature>
<sequence length="1044" mass="110568">MSKLRVALPRLDLANSFQLDSVVAWLGNLVASASDDGLELPADGLSPRQQTLVALTANIFGLAVRKQMGSDDVPRLLIHRTEATRALPPDSLALRSLMEEFGPDGSRGNLAAFKAAVVAGAAMDNQADATGRGLLMPHEAGYCRTATRRVARAAAAQGALFGGFLAAAEQPPASAATQATCMDHGHPAHLDDMPQDAEMTGEQPVVLHAVPQQKPAAMTAQPSKKGTQQKPQPAAPLQDSQRKQHIGMLDPGVSVMRIVNLRNTDRRQVNQLAGLWGLKANIPQMHQNFLDLIKCHPAAVPDVNALAKRASALQDLTLQDKECLLRVFASAGSSWATGALEHHERGMRAARFHTTSALHSGTPSQPQAIHQRGEGQRLDAGYPVGFQAPTGHAAGLGPLGPPGHAGSNEEASALQPPKQGLPVTEKVCQLPPPFIPALSDHTSRNSELAQQAFKRRRVEAERAAGSTPNGVYELLRLQEPLPMAGLRPLLPPLDFERSFELGTVVAWLGNFVANSSTDPLRLPMDRLSVRQQTLVAIAANIFGLMVRKQSSNRLNIHRTPATRALPPDSLALASLLAEFGPDGSRGDLEAVKAAIMAGAPNNQEADAIAVGLLAPHEKGYNTSRIRRVTRQLAVQGARFNGLVAAGQMPPVAAISCTADDQSAPPGHPEDGQHVMPNAARAVLQGAAKKPAKQPAAPKQGNKRKKRRVSLVDTPRQQAPDMQATEQAAELAASKRKVERVDKPARAGPHPVSYTLDVTAGGKAYDVVEVAEWAYRGLIDPLVKGMRVANVPTKCKPQVMQLAVLWGMTASTPCNNVIEITKLQPTAKPDVDALVARAGSLRDLTLADKRCLLQMFASFGSSWAAAQVGAAAGRGRPTGPVRARQDPSRGKAERMARSNLASGRHTSSLPLHLTGQRLVGLHGAGSQHPPPPLAMSSLQQGAFSIPSELERGPGQDPAGIPEHSMYSPETGGHAQIGDVGPQYYASSTGQHQAALPNMAAFGHMAAGALPAMQFQDPCYAALGFQASLGPVGKVWGMKGITKDCR</sequence>
<evidence type="ECO:0000256" key="1">
    <source>
        <dbReference type="SAM" id="MobiDB-lite"/>
    </source>
</evidence>
<gene>
    <name evidence="2" type="ORF">WJX72_006489</name>
</gene>
<keyword evidence="3" id="KW-1185">Reference proteome</keyword>
<dbReference type="EMBL" id="JALJOR010000010">
    <property type="protein sequence ID" value="KAK9810194.1"/>
    <property type="molecule type" value="Genomic_DNA"/>
</dbReference>
<accession>A0AAW1PQL8</accession>
<feature type="region of interest" description="Disordered" evidence="1">
    <location>
        <begin position="213"/>
        <end position="242"/>
    </location>
</feature>
<evidence type="ECO:0000313" key="2">
    <source>
        <dbReference type="EMBL" id="KAK9810194.1"/>
    </source>
</evidence>
<feature type="compositionally biased region" description="Low complexity" evidence="1">
    <location>
        <begin position="870"/>
        <end position="881"/>
    </location>
</feature>
<feature type="compositionally biased region" description="Low complexity" evidence="1">
    <location>
        <begin position="684"/>
        <end position="699"/>
    </location>
</feature>
<name>A0AAW1PQL8_9CHLO</name>
<feature type="compositionally biased region" description="Polar residues" evidence="1">
    <location>
        <begin position="220"/>
        <end position="231"/>
    </location>
</feature>
<feature type="region of interest" description="Disordered" evidence="1">
    <location>
        <begin position="683"/>
        <end position="724"/>
    </location>
</feature>
<dbReference type="AlphaFoldDB" id="A0AAW1PQL8"/>